<accession>M2R4M2</accession>
<dbReference type="EMBL" id="KB445807">
    <property type="protein sequence ID" value="EMD33167.1"/>
    <property type="molecule type" value="Genomic_DNA"/>
</dbReference>
<sequence length="162" mass="18843">MCAARTIMHEREARESRLACICTSGLTNLQHPIQIVCTMLLPVVPETRHRPLRVLRHQGRQHRTALSTSPRWRPNTPLSPEVQDPHTPTDLLKQRSMRRPSFPTSKEIPLLKSWTPAIYSHAARYAINVREQVTHFGVHFRERQSSDTIITPQFRFRNMLPL</sequence>
<proteinExistence type="predicted"/>
<evidence type="ECO:0000313" key="2">
    <source>
        <dbReference type="EMBL" id="EMD33167.1"/>
    </source>
</evidence>
<gene>
    <name evidence="2" type="ORF">CERSUDRAFT_118230</name>
</gene>
<feature type="region of interest" description="Disordered" evidence="1">
    <location>
        <begin position="57"/>
        <end position="103"/>
    </location>
</feature>
<reference evidence="2 3" key="1">
    <citation type="journal article" date="2012" name="Proc. Natl. Acad. Sci. U.S.A.">
        <title>Comparative genomics of Ceriporiopsis subvermispora and Phanerochaete chrysosporium provide insight into selective ligninolysis.</title>
        <authorList>
            <person name="Fernandez-Fueyo E."/>
            <person name="Ruiz-Duenas F.J."/>
            <person name="Ferreira P."/>
            <person name="Floudas D."/>
            <person name="Hibbett D.S."/>
            <person name="Canessa P."/>
            <person name="Larrondo L.F."/>
            <person name="James T.Y."/>
            <person name="Seelenfreund D."/>
            <person name="Lobos S."/>
            <person name="Polanco R."/>
            <person name="Tello M."/>
            <person name="Honda Y."/>
            <person name="Watanabe T."/>
            <person name="Watanabe T."/>
            <person name="Ryu J.S."/>
            <person name="Kubicek C.P."/>
            <person name="Schmoll M."/>
            <person name="Gaskell J."/>
            <person name="Hammel K.E."/>
            <person name="St John F.J."/>
            <person name="Vanden Wymelenberg A."/>
            <person name="Sabat G."/>
            <person name="Splinter BonDurant S."/>
            <person name="Syed K."/>
            <person name="Yadav J.S."/>
            <person name="Doddapaneni H."/>
            <person name="Subramanian V."/>
            <person name="Lavin J.L."/>
            <person name="Oguiza J.A."/>
            <person name="Perez G."/>
            <person name="Pisabarro A.G."/>
            <person name="Ramirez L."/>
            <person name="Santoyo F."/>
            <person name="Master E."/>
            <person name="Coutinho P.M."/>
            <person name="Henrissat B."/>
            <person name="Lombard V."/>
            <person name="Magnuson J.K."/>
            <person name="Kuees U."/>
            <person name="Hori C."/>
            <person name="Igarashi K."/>
            <person name="Samejima M."/>
            <person name="Held B.W."/>
            <person name="Barry K.W."/>
            <person name="LaButti K.M."/>
            <person name="Lapidus A."/>
            <person name="Lindquist E.A."/>
            <person name="Lucas S.M."/>
            <person name="Riley R."/>
            <person name="Salamov A.A."/>
            <person name="Hoffmeister D."/>
            <person name="Schwenk D."/>
            <person name="Hadar Y."/>
            <person name="Yarden O."/>
            <person name="de Vries R.P."/>
            <person name="Wiebenga A."/>
            <person name="Stenlid J."/>
            <person name="Eastwood D."/>
            <person name="Grigoriev I.V."/>
            <person name="Berka R.M."/>
            <person name="Blanchette R.A."/>
            <person name="Kersten P."/>
            <person name="Martinez A.T."/>
            <person name="Vicuna R."/>
            <person name="Cullen D."/>
        </authorList>
    </citation>
    <scope>NUCLEOTIDE SEQUENCE [LARGE SCALE GENOMIC DNA]</scope>
    <source>
        <strain evidence="2 3">B</strain>
    </source>
</reference>
<dbReference type="HOGENOM" id="CLU_1635173_0_0_1"/>
<dbReference type="AlphaFoldDB" id="M2R4M2"/>
<dbReference type="Proteomes" id="UP000016930">
    <property type="component" value="Unassembled WGS sequence"/>
</dbReference>
<keyword evidence="3" id="KW-1185">Reference proteome</keyword>
<organism evidence="2 3">
    <name type="scientific">Ceriporiopsis subvermispora (strain B)</name>
    <name type="common">White-rot fungus</name>
    <name type="synonym">Gelatoporia subvermispora</name>
    <dbReference type="NCBI Taxonomy" id="914234"/>
    <lineage>
        <taxon>Eukaryota</taxon>
        <taxon>Fungi</taxon>
        <taxon>Dikarya</taxon>
        <taxon>Basidiomycota</taxon>
        <taxon>Agaricomycotina</taxon>
        <taxon>Agaricomycetes</taxon>
        <taxon>Polyporales</taxon>
        <taxon>Gelatoporiaceae</taxon>
        <taxon>Gelatoporia</taxon>
    </lineage>
</organism>
<evidence type="ECO:0000256" key="1">
    <source>
        <dbReference type="SAM" id="MobiDB-lite"/>
    </source>
</evidence>
<name>M2R4M2_CERS8</name>
<evidence type="ECO:0000313" key="3">
    <source>
        <dbReference type="Proteomes" id="UP000016930"/>
    </source>
</evidence>
<protein>
    <submittedName>
        <fullName evidence="2">Uncharacterized protein</fullName>
    </submittedName>
</protein>